<dbReference type="EMBL" id="JAAOLX010000008">
    <property type="protein sequence ID" value="NHQ87551.1"/>
    <property type="molecule type" value="Genomic_DNA"/>
</dbReference>
<dbReference type="Pfam" id="PF00440">
    <property type="entry name" value="TetR_N"/>
    <property type="match status" value="1"/>
</dbReference>
<dbReference type="Pfam" id="PF16925">
    <property type="entry name" value="TetR_C_13"/>
    <property type="match status" value="1"/>
</dbReference>
<dbReference type="PANTHER" id="PTHR47506:SF1">
    <property type="entry name" value="HTH-TYPE TRANSCRIPTIONAL REGULATOR YJDC"/>
    <property type="match status" value="1"/>
</dbReference>
<gene>
    <name evidence="7" type="ORF">HA050_15640</name>
</gene>
<evidence type="ECO:0000256" key="2">
    <source>
        <dbReference type="ARBA" id="ARBA00023015"/>
    </source>
</evidence>
<keyword evidence="3 5" id="KW-0238">DNA-binding</keyword>
<evidence type="ECO:0000313" key="7">
    <source>
        <dbReference type="EMBL" id="NHQ87551.1"/>
    </source>
</evidence>
<feature type="DNA-binding region" description="H-T-H motif" evidence="5">
    <location>
        <begin position="38"/>
        <end position="57"/>
    </location>
</feature>
<evidence type="ECO:0000256" key="5">
    <source>
        <dbReference type="PROSITE-ProRule" id="PRU00335"/>
    </source>
</evidence>
<dbReference type="Gene3D" id="1.10.357.10">
    <property type="entry name" value="Tetracycline Repressor, domain 2"/>
    <property type="match status" value="1"/>
</dbReference>
<organism evidence="7 8">
    <name type="scientific">Iodobacter violaceini</name>
    <dbReference type="NCBI Taxonomy" id="3044271"/>
    <lineage>
        <taxon>Bacteria</taxon>
        <taxon>Pseudomonadati</taxon>
        <taxon>Pseudomonadota</taxon>
        <taxon>Betaproteobacteria</taxon>
        <taxon>Neisseriales</taxon>
        <taxon>Chitinibacteraceae</taxon>
        <taxon>Iodobacter</taxon>
    </lineage>
</organism>
<evidence type="ECO:0000313" key="8">
    <source>
        <dbReference type="Proteomes" id="UP000712570"/>
    </source>
</evidence>
<sequence>MTTMEIKKSRGRPRAFDRTQALELALKLFWAKGYEGTSLSDLTNTLGINAPSLYAAFESKPALYRESINLYLAQQYKRIDALLAQAATARIGLDAMLREAAEQFTTPDQPPGCPIASGVLRCAEANAAIAQLTAEHRRNTRTMMLKRLQQGQTEGDIPAEIDLIALAGFYAGMIQGMSVQAIDGASQADLLKMTDIAMQAWPSSTQATDIR</sequence>
<keyword evidence="2" id="KW-0805">Transcription regulation</keyword>
<dbReference type="SUPFAM" id="SSF46689">
    <property type="entry name" value="Homeodomain-like"/>
    <property type="match status" value="1"/>
</dbReference>
<evidence type="ECO:0000259" key="6">
    <source>
        <dbReference type="PROSITE" id="PS50977"/>
    </source>
</evidence>
<accession>A0ABX0KSE6</accession>
<dbReference type="SUPFAM" id="SSF48498">
    <property type="entry name" value="Tetracyclin repressor-like, C-terminal domain"/>
    <property type="match status" value="1"/>
</dbReference>
<comment type="caution">
    <text evidence="7">The sequence shown here is derived from an EMBL/GenBank/DDBJ whole genome shotgun (WGS) entry which is preliminary data.</text>
</comment>
<keyword evidence="8" id="KW-1185">Reference proteome</keyword>
<dbReference type="InterPro" id="IPR036271">
    <property type="entry name" value="Tet_transcr_reg_TetR-rel_C_sf"/>
</dbReference>
<dbReference type="InterPro" id="IPR023772">
    <property type="entry name" value="DNA-bd_HTH_TetR-type_CS"/>
</dbReference>
<dbReference type="InterPro" id="IPR001647">
    <property type="entry name" value="HTH_TetR"/>
</dbReference>
<dbReference type="PANTHER" id="PTHR47506">
    <property type="entry name" value="TRANSCRIPTIONAL REGULATORY PROTEIN"/>
    <property type="match status" value="1"/>
</dbReference>
<proteinExistence type="predicted"/>
<dbReference type="InterPro" id="IPR011075">
    <property type="entry name" value="TetR_C"/>
</dbReference>
<evidence type="ECO:0000256" key="4">
    <source>
        <dbReference type="ARBA" id="ARBA00023163"/>
    </source>
</evidence>
<dbReference type="PROSITE" id="PS01081">
    <property type="entry name" value="HTH_TETR_1"/>
    <property type="match status" value="1"/>
</dbReference>
<reference evidence="7 8" key="1">
    <citation type="submission" date="2020-03" db="EMBL/GenBank/DDBJ databases">
        <title>Draft genome sequence of environmentally isolated violet-colored cultures.</title>
        <authorList>
            <person name="Wilson H.S."/>
        </authorList>
    </citation>
    <scope>NUCLEOTIDE SEQUENCE [LARGE SCALE GENOMIC DNA]</scope>
    <source>
        <strain evidence="7 8">HSC-16F04</strain>
    </source>
</reference>
<name>A0ABX0KSE6_9NEIS</name>
<evidence type="ECO:0000256" key="3">
    <source>
        <dbReference type="ARBA" id="ARBA00023125"/>
    </source>
</evidence>
<keyword evidence="4" id="KW-0804">Transcription</keyword>
<keyword evidence="1" id="KW-0678">Repressor</keyword>
<dbReference type="PROSITE" id="PS50977">
    <property type="entry name" value="HTH_TETR_2"/>
    <property type="match status" value="1"/>
</dbReference>
<dbReference type="Gene3D" id="1.10.10.60">
    <property type="entry name" value="Homeodomain-like"/>
    <property type="match status" value="1"/>
</dbReference>
<protein>
    <submittedName>
        <fullName evidence="7">TetR/AcrR family transcriptional regulator</fullName>
    </submittedName>
</protein>
<evidence type="ECO:0000256" key="1">
    <source>
        <dbReference type="ARBA" id="ARBA00022491"/>
    </source>
</evidence>
<dbReference type="Proteomes" id="UP000712570">
    <property type="component" value="Unassembled WGS sequence"/>
</dbReference>
<feature type="domain" description="HTH tetR-type" evidence="6">
    <location>
        <begin position="15"/>
        <end position="75"/>
    </location>
</feature>
<dbReference type="InterPro" id="IPR009057">
    <property type="entry name" value="Homeodomain-like_sf"/>
</dbReference>